<evidence type="ECO:0000256" key="3">
    <source>
        <dbReference type="ARBA" id="ARBA00021602"/>
    </source>
</evidence>
<dbReference type="InterPro" id="IPR021897">
    <property type="entry name" value="FAP206"/>
</dbReference>
<keyword evidence="7" id="KW-0206">Cytoskeleton</keyword>
<evidence type="ECO:0000256" key="7">
    <source>
        <dbReference type="ARBA" id="ARBA00023212"/>
    </source>
</evidence>
<feature type="region of interest" description="Disordered" evidence="10">
    <location>
        <begin position="474"/>
        <end position="520"/>
    </location>
</feature>
<evidence type="ECO:0000256" key="6">
    <source>
        <dbReference type="ARBA" id="ARBA00023069"/>
    </source>
</evidence>
<evidence type="ECO:0000313" key="11">
    <source>
        <dbReference type="EMBL" id="TRY84443.1"/>
    </source>
</evidence>
<keyword evidence="8" id="KW-0966">Cell projection</keyword>
<dbReference type="GO" id="GO:0005930">
    <property type="term" value="C:axoneme"/>
    <property type="evidence" value="ECO:0007669"/>
    <property type="project" value="UniProtKB-SubCell"/>
</dbReference>
<sequence>MSSSQAESVIRNIIREIAHTCTSRGETLSETLIAFMVKAVVLDPRNNFNVDHTLTKEDVQKLIELCVERLMDQTSPTLQTIKMQVYFDMNYTTRREFMELQQKLQESRVSSLSREITDFRAKSREEMKSLYGKIVSYVIQRSDLGSSTDITSVRETTVPDELNEVVPAVVSEMEADLSRSRSLSEQYTTLVKKITADPASSKNLTQLQQSLYNALQHQTFLRILLGDVIQSAKEVTRLQSDLNNHMTLLREAIHSKTTVPTAHPHFSKVAALWAALEAERLLVSLLSSLALGLRVFLRESVLSPDQIEMIQSNEEPQESDEQLEESEMRAFEWCFPGSTPGFQDLPLQYQGFCGYTLIHSNGLVLPGDPNIGVLKHREKFYCFSSRSAAYAFASRADECLSEVLEKAKRTPELIQLLQLHREFNTHAPYSESEAAVQTETHPLESNIVKSYEWNEWELRRKAIRLANLQSKITRSTQSDLSHMRRHNSTQTFLPKEAASQTQRSSESNVPRPQMFLSGLRGTGRVGMVDLTRALRE</sequence>
<comment type="function">
    <text evidence="9">Essential for sperm motility and is involved in the regulation of the beating frequency of motile cilia on the epithelial cells of the respiratory tract. Required for the establishment of radial spokes in sperm flagella.</text>
</comment>
<comment type="caution">
    <text evidence="11">The sequence shown here is derived from an EMBL/GenBank/DDBJ whole genome shotgun (WGS) entry which is preliminary data.</text>
</comment>
<comment type="similarity">
    <text evidence="2">Belongs to the CFAP206 family.</text>
</comment>
<proteinExistence type="inferred from homology"/>
<dbReference type="GO" id="GO:0003356">
    <property type="term" value="P:regulation of cilium beat frequency"/>
    <property type="evidence" value="ECO:0007669"/>
    <property type="project" value="TreeGrafter"/>
</dbReference>
<comment type="subcellular location">
    <subcellularLocation>
        <location evidence="1">Cytoplasm</location>
        <location evidence="1">Cytoskeleton</location>
        <location evidence="1">Cilium axoneme</location>
    </subcellularLocation>
</comment>
<dbReference type="EMBL" id="SRMA01026400">
    <property type="protein sequence ID" value="TRY84443.1"/>
    <property type="molecule type" value="Genomic_DNA"/>
</dbReference>
<reference evidence="11 12" key="1">
    <citation type="journal article" date="2019" name="Sci. Data">
        <title>Hybrid genome assembly and annotation of Danionella translucida.</title>
        <authorList>
            <person name="Kadobianskyi M."/>
            <person name="Schulze L."/>
            <person name="Schuelke M."/>
            <person name="Judkewitz B."/>
        </authorList>
    </citation>
    <scope>NUCLEOTIDE SEQUENCE [LARGE SCALE GENOMIC DNA]</scope>
    <source>
        <strain evidence="11 12">Bolton</strain>
    </source>
</reference>
<feature type="compositionally biased region" description="Polar residues" evidence="10">
    <location>
        <begin position="488"/>
        <end position="510"/>
    </location>
</feature>
<keyword evidence="4" id="KW-0963">Cytoplasm</keyword>
<evidence type="ECO:0000256" key="5">
    <source>
        <dbReference type="ARBA" id="ARBA00022794"/>
    </source>
</evidence>
<dbReference type="Proteomes" id="UP000316079">
    <property type="component" value="Unassembled WGS sequence"/>
</dbReference>
<evidence type="ECO:0000256" key="8">
    <source>
        <dbReference type="ARBA" id="ARBA00023273"/>
    </source>
</evidence>
<accession>A0A553Q3C5</accession>
<evidence type="ECO:0000256" key="2">
    <source>
        <dbReference type="ARBA" id="ARBA00010500"/>
    </source>
</evidence>
<dbReference type="OrthoDB" id="10251073at2759"/>
<dbReference type="AlphaFoldDB" id="A0A553Q3C5"/>
<dbReference type="Pfam" id="PF12018">
    <property type="entry name" value="FAP206"/>
    <property type="match status" value="1"/>
</dbReference>
<dbReference type="GO" id="GO:0007288">
    <property type="term" value="P:sperm axoneme assembly"/>
    <property type="evidence" value="ECO:0007669"/>
    <property type="project" value="TreeGrafter"/>
</dbReference>
<evidence type="ECO:0000313" key="12">
    <source>
        <dbReference type="Proteomes" id="UP000316079"/>
    </source>
</evidence>
<evidence type="ECO:0000256" key="4">
    <source>
        <dbReference type="ARBA" id="ARBA00022490"/>
    </source>
</evidence>
<protein>
    <recommendedName>
        <fullName evidence="3">Cilia- and flagella-associated protein 206</fullName>
    </recommendedName>
</protein>
<dbReference type="STRING" id="623744.A0A553Q3C5"/>
<keyword evidence="6" id="KW-0969">Cilium</keyword>
<evidence type="ECO:0000256" key="10">
    <source>
        <dbReference type="SAM" id="MobiDB-lite"/>
    </source>
</evidence>
<keyword evidence="12" id="KW-1185">Reference proteome</keyword>
<evidence type="ECO:0000256" key="9">
    <source>
        <dbReference type="ARBA" id="ARBA00045321"/>
    </source>
</evidence>
<dbReference type="GO" id="GO:0036064">
    <property type="term" value="C:ciliary basal body"/>
    <property type="evidence" value="ECO:0007669"/>
    <property type="project" value="TreeGrafter"/>
</dbReference>
<dbReference type="GO" id="GO:1901317">
    <property type="term" value="P:regulation of flagellated sperm motility"/>
    <property type="evidence" value="ECO:0007669"/>
    <property type="project" value="TreeGrafter"/>
</dbReference>
<gene>
    <name evidence="11" type="ORF">DNTS_035810</name>
</gene>
<organism evidence="11 12">
    <name type="scientific">Danionella cerebrum</name>
    <dbReference type="NCBI Taxonomy" id="2873325"/>
    <lineage>
        <taxon>Eukaryota</taxon>
        <taxon>Metazoa</taxon>
        <taxon>Chordata</taxon>
        <taxon>Craniata</taxon>
        <taxon>Vertebrata</taxon>
        <taxon>Euteleostomi</taxon>
        <taxon>Actinopterygii</taxon>
        <taxon>Neopterygii</taxon>
        <taxon>Teleostei</taxon>
        <taxon>Ostariophysi</taxon>
        <taxon>Cypriniformes</taxon>
        <taxon>Danionidae</taxon>
        <taxon>Danioninae</taxon>
        <taxon>Danionella</taxon>
    </lineage>
</organism>
<name>A0A553Q3C5_9TELE</name>
<dbReference type="PANTHER" id="PTHR21442:SF0">
    <property type="entry name" value="CILIA- AND FLAGELLA-ASSOCIATED PROTEIN 206"/>
    <property type="match status" value="1"/>
</dbReference>
<evidence type="ECO:0000256" key="1">
    <source>
        <dbReference type="ARBA" id="ARBA00004430"/>
    </source>
</evidence>
<dbReference type="PANTHER" id="PTHR21442">
    <property type="entry name" value="CILIA- AND FLAGELLA-ASSOCIATED PROTEIN 206"/>
    <property type="match status" value="1"/>
</dbReference>
<keyword evidence="5" id="KW-0970">Cilium biogenesis/degradation</keyword>